<proteinExistence type="predicted"/>
<evidence type="ECO:0000313" key="1">
    <source>
        <dbReference type="EMBL" id="MBA4639014.1"/>
    </source>
</evidence>
<accession>A0A7C8ZBE9</accession>
<dbReference type="AlphaFoldDB" id="A0A7C8ZBE9"/>
<reference evidence="1" key="2">
    <citation type="submission" date="2020-07" db="EMBL/GenBank/DDBJ databases">
        <authorList>
            <person name="Vera ALvarez R."/>
            <person name="Arias-Moreno D.M."/>
            <person name="Jimenez-Jacinto V."/>
            <person name="Jimenez-Bremont J.F."/>
            <person name="Swaminathan K."/>
            <person name="Moose S.P."/>
            <person name="Guerrero-Gonzalez M.L."/>
            <person name="Marino-Ramirez L."/>
            <person name="Landsman D."/>
            <person name="Rodriguez-Kessler M."/>
            <person name="Delgado-Sanchez P."/>
        </authorList>
    </citation>
    <scope>NUCLEOTIDE SEQUENCE</scope>
    <source>
        <tissue evidence="1">Cladode</tissue>
    </source>
</reference>
<dbReference type="EMBL" id="GISG01111851">
    <property type="protein sequence ID" value="MBA4639014.1"/>
    <property type="molecule type" value="Transcribed_RNA"/>
</dbReference>
<name>A0A7C8ZBE9_OPUST</name>
<sequence length="101" mass="11626">MIKSNRGSIMVSVQPDSTILVGWCRRPRRLRRRRLGTARLGSRRRGFSLGQRPVVRWSCMVEPLRVIQKFIAHHIGANGGWIDAYLRSLSMILRPQAFPLC</sequence>
<organism evidence="1">
    <name type="scientific">Opuntia streptacantha</name>
    <name type="common">Prickly pear cactus</name>
    <name type="synonym">Opuntia cardona</name>
    <dbReference type="NCBI Taxonomy" id="393608"/>
    <lineage>
        <taxon>Eukaryota</taxon>
        <taxon>Viridiplantae</taxon>
        <taxon>Streptophyta</taxon>
        <taxon>Embryophyta</taxon>
        <taxon>Tracheophyta</taxon>
        <taxon>Spermatophyta</taxon>
        <taxon>Magnoliopsida</taxon>
        <taxon>eudicotyledons</taxon>
        <taxon>Gunneridae</taxon>
        <taxon>Pentapetalae</taxon>
        <taxon>Caryophyllales</taxon>
        <taxon>Cactineae</taxon>
        <taxon>Cactaceae</taxon>
        <taxon>Opuntioideae</taxon>
        <taxon>Opuntia</taxon>
    </lineage>
</organism>
<protein>
    <submittedName>
        <fullName evidence="1">Uncharacterized protein</fullName>
    </submittedName>
</protein>
<reference evidence="1" key="1">
    <citation type="journal article" date="2013" name="J. Plant Res.">
        <title>Effect of fungi and light on seed germination of three Opuntia species from semiarid lands of central Mexico.</title>
        <authorList>
            <person name="Delgado-Sanchez P."/>
            <person name="Jimenez-Bremont J.F."/>
            <person name="Guerrero-Gonzalez Mde L."/>
            <person name="Flores J."/>
        </authorList>
    </citation>
    <scope>NUCLEOTIDE SEQUENCE</scope>
    <source>
        <tissue evidence="1">Cladode</tissue>
    </source>
</reference>